<keyword evidence="3" id="KW-1185">Reference proteome</keyword>
<evidence type="ECO:0000256" key="1">
    <source>
        <dbReference type="SAM" id="MobiDB-lite"/>
    </source>
</evidence>
<sequence>IEGLNDTREKGEESKILTRSSSSSDQSEHPLLRKKSMHWTRRLSRRSVKRSDSSLSSIQQRLGMLRRSEREELTEL</sequence>
<evidence type="ECO:0000313" key="3">
    <source>
        <dbReference type="Proteomes" id="UP001529510"/>
    </source>
</evidence>
<feature type="compositionally biased region" description="Basic residues" evidence="1">
    <location>
        <begin position="32"/>
        <end position="48"/>
    </location>
</feature>
<feature type="region of interest" description="Disordered" evidence="1">
    <location>
        <begin position="1"/>
        <end position="76"/>
    </location>
</feature>
<accession>A0ABD0NQV4</accession>
<feature type="non-terminal residue" evidence="2">
    <location>
        <position position="1"/>
    </location>
</feature>
<gene>
    <name evidence="2" type="ORF">M9458_042722</name>
</gene>
<feature type="compositionally biased region" description="Basic and acidic residues" evidence="1">
    <location>
        <begin position="1"/>
        <end position="16"/>
    </location>
</feature>
<evidence type="ECO:0000313" key="2">
    <source>
        <dbReference type="EMBL" id="KAL0163326.1"/>
    </source>
</evidence>
<reference evidence="2 3" key="1">
    <citation type="submission" date="2024-05" db="EMBL/GenBank/DDBJ databases">
        <title>Genome sequencing and assembly of Indian major carp, Cirrhinus mrigala (Hamilton, 1822).</title>
        <authorList>
            <person name="Mohindra V."/>
            <person name="Chowdhury L.M."/>
            <person name="Lal K."/>
            <person name="Jena J.K."/>
        </authorList>
    </citation>
    <scope>NUCLEOTIDE SEQUENCE [LARGE SCALE GENOMIC DNA]</scope>
    <source>
        <strain evidence="2">CM1030</strain>
        <tissue evidence="2">Blood</tissue>
    </source>
</reference>
<feature type="compositionally biased region" description="Basic and acidic residues" evidence="1">
    <location>
        <begin position="66"/>
        <end position="76"/>
    </location>
</feature>
<dbReference type="Proteomes" id="UP001529510">
    <property type="component" value="Unassembled WGS sequence"/>
</dbReference>
<comment type="caution">
    <text evidence="2">The sequence shown here is derived from an EMBL/GenBank/DDBJ whole genome shotgun (WGS) entry which is preliminary data.</text>
</comment>
<proteinExistence type="predicted"/>
<name>A0ABD0NQV4_CIRMR</name>
<organism evidence="2 3">
    <name type="scientific">Cirrhinus mrigala</name>
    <name type="common">Mrigala</name>
    <dbReference type="NCBI Taxonomy" id="683832"/>
    <lineage>
        <taxon>Eukaryota</taxon>
        <taxon>Metazoa</taxon>
        <taxon>Chordata</taxon>
        <taxon>Craniata</taxon>
        <taxon>Vertebrata</taxon>
        <taxon>Euteleostomi</taxon>
        <taxon>Actinopterygii</taxon>
        <taxon>Neopterygii</taxon>
        <taxon>Teleostei</taxon>
        <taxon>Ostariophysi</taxon>
        <taxon>Cypriniformes</taxon>
        <taxon>Cyprinidae</taxon>
        <taxon>Labeoninae</taxon>
        <taxon>Labeonini</taxon>
        <taxon>Cirrhinus</taxon>
    </lineage>
</organism>
<dbReference type="AlphaFoldDB" id="A0ABD0NQV4"/>
<protein>
    <submittedName>
        <fullName evidence="2">Uncharacterized protein</fullName>
    </submittedName>
</protein>
<feature type="non-terminal residue" evidence="2">
    <location>
        <position position="76"/>
    </location>
</feature>
<dbReference type="EMBL" id="JAMKFB020000021">
    <property type="protein sequence ID" value="KAL0163326.1"/>
    <property type="molecule type" value="Genomic_DNA"/>
</dbReference>